<dbReference type="EMBL" id="JAEHOE010000008">
    <property type="protein sequence ID" value="KAG2499097.1"/>
    <property type="molecule type" value="Genomic_DNA"/>
</dbReference>
<dbReference type="AlphaFoldDB" id="A0A835YA26"/>
<dbReference type="OrthoDB" id="2436248at2759"/>
<organism evidence="2 3">
    <name type="scientific">Edaphochlamys debaryana</name>
    <dbReference type="NCBI Taxonomy" id="47281"/>
    <lineage>
        <taxon>Eukaryota</taxon>
        <taxon>Viridiplantae</taxon>
        <taxon>Chlorophyta</taxon>
        <taxon>core chlorophytes</taxon>
        <taxon>Chlorophyceae</taxon>
        <taxon>CS clade</taxon>
        <taxon>Chlamydomonadales</taxon>
        <taxon>Chlamydomonadales incertae sedis</taxon>
        <taxon>Edaphochlamys</taxon>
    </lineage>
</organism>
<keyword evidence="3" id="KW-1185">Reference proteome</keyword>
<comment type="caution">
    <text evidence="2">The sequence shown here is derived from an EMBL/GenBank/DDBJ whole genome shotgun (WGS) entry which is preliminary data.</text>
</comment>
<dbReference type="Gene3D" id="1.10.510.10">
    <property type="entry name" value="Transferase(Phosphotransferase) domain 1"/>
    <property type="match status" value="1"/>
</dbReference>
<evidence type="ECO:0000313" key="3">
    <source>
        <dbReference type="Proteomes" id="UP000612055"/>
    </source>
</evidence>
<sequence>MEQNLQPFGPRALWEDAAGLRRYLAEAVNLPVPNDYAPLLFQQHGQLRGRLVALGDLPQESKAVSLAMKVAGVLVFKLGEGTETYTAALTQLAMEGMLLFISSYLTTVPFSTNRNAADRSGATVPQLRPDFLCWVRNVLIFKGEEKAGRQQMEDAVAELSAKMSDTWLEGLGPSSEQPPSMLAYAAAGRSMQFFSIRKRAGTVFATPISDVIDLDTIPGRVRALTAACNIWRLLAGFSSTGMTAAFALGATLRNPDGDRLVTLMPGFIRKSIFNFHKVQAPYTSFELLQKLYREMSTYDNPCVIIQARGGDGPAGPRLENDTYVVHLAPVGVPCSKPPETEADVARAVHGVLRGLAALHGKGYVHRDVRWDNVVYLPAERRWLLIDLEHAGVAGCDCSRPPFPLRHWSGRTLDSGGRYTAASDLRMVAEQLIGRGGRLGLEGRTLQQQLMEGTLTAEEAAEHNWFSEFATEQEAAVGGGASPAGAQVAAGGAGV</sequence>
<proteinExistence type="predicted"/>
<evidence type="ECO:0000256" key="1">
    <source>
        <dbReference type="SAM" id="MobiDB-lite"/>
    </source>
</evidence>
<reference evidence="2" key="1">
    <citation type="journal article" date="2020" name="bioRxiv">
        <title>Comparative genomics of Chlamydomonas.</title>
        <authorList>
            <person name="Craig R.J."/>
            <person name="Hasan A.R."/>
            <person name="Ness R.W."/>
            <person name="Keightley P.D."/>
        </authorList>
    </citation>
    <scope>NUCLEOTIDE SEQUENCE</scope>
    <source>
        <strain evidence="2">CCAP 11/70</strain>
    </source>
</reference>
<dbReference type="InterPro" id="IPR011009">
    <property type="entry name" value="Kinase-like_dom_sf"/>
</dbReference>
<evidence type="ECO:0000313" key="2">
    <source>
        <dbReference type="EMBL" id="KAG2499097.1"/>
    </source>
</evidence>
<accession>A0A835YA26</accession>
<dbReference type="Proteomes" id="UP000612055">
    <property type="component" value="Unassembled WGS sequence"/>
</dbReference>
<feature type="region of interest" description="Disordered" evidence="1">
    <location>
        <begin position="475"/>
        <end position="494"/>
    </location>
</feature>
<protein>
    <submittedName>
        <fullName evidence="2">Uncharacterized protein</fullName>
    </submittedName>
</protein>
<gene>
    <name evidence="2" type="ORF">HYH03_003280</name>
</gene>
<dbReference type="SUPFAM" id="SSF56112">
    <property type="entry name" value="Protein kinase-like (PK-like)"/>
    <property type="match status" value="1"/>
</dbReference>
<name>A0A835YA26_9CHLO</name>
<feature type="compositionally biased region" description="Low complexity" evidence="1">
    <location>
        <begin position="482"/>
        <end position="494"/>
    </location>
</feature>